<keyword evidence="8" id="KW-0170">Cobalt</keyword>
<keyword evidence="4" id="KW-0547">Nucleotide-binding</keyword>
<keyword evidence="3" id="KW-0479">Metal-binding</keyword>
<dbReference type="GO" id="GO:0046872">
    <property type="term" value="F:metal ion binding"/>
    <property type="evidence" value="ECO:0007669"/>
    <property type="project" value="UniProtKB-KW"/>
</dbReference>
<evidence type="ECO:0000259" key="11">
    <source>
        <dbReference type="Pfam" id="PF24621"/>
    </source>
</evidence>
<feature type="domain" description="3-dehydroquinate synthase C-terminal" evidence="11">
    <location>
        <begin position="169"/>
        <end position="316"/>
    </location>
</feature>
<comment type="cofactor">
    <cofactor evidence="1">
        <name>NAD(+)</name>
        <dbReference type="ChEBI" id="CHEBI:57540"/>
    </cofactor>
</comment>
<comment type="caution">
    <text evidence="12">The sequence shown here is derived from an EMBL/GenBank/DDBJ whole genome shotgun (WGS) entry which is preliminary data.</text>
</comment>
<feature type="domain" description="3-dehydroquinate synthase N-terminal" evidence="10">
    <location>
        <begin position="55"/>
        <end position="167"/>
    </location>
</feature>
<reference evidence="12 13" key="1">
    <citation type="submission" date="2019-10" db="EMBL/GenBank/DDBJ databases">
        <title>Sequencing and Assembly of Multiple Reported Metal-Biooxidizing Members of the Extremely Thermoacidophilic Archaeal Family Sulfolobaceae.</title>
        <authorList>
            <person name="Counts J.A."/>
            <person name="Kelly R.M."/>
        </authorList>
    </citation>
    <scope>NUCLEOTIDE SEQUENCE [LARGE SCALE GENOMIC DNA]</scope>
    <source>
        <strain evidence="12 13">DSM 6482</strain>
    </source>
</reference>
<dbReference type="Gene3D" id="1.20.1090.10">
    <property type="entry name" value="Dehydroquinate synthase-like - alpha domain"/>
    <property type="match status" value="1"/>
</dbReference>
<evidence type="ECO:0000256" key="8">
    <source>
        <dbReference type="ARBA" id="ARBA00023285"/>
    </source>
</evidence>
<evidence type="ECO:0000256" key="2">
    <source>
        <dbReference type="ARBA" id="ARBA00001941"/>
    </source>
</evidence>
<comment type="cofactor">
    <cofactor evidence="2">
        <name>Co(2+)</name>
        <dbReference type="ChEBI" id="CHEBI:48828"/>
    </cofactor>
</comment>
<dbReference type="GO" id="GO:0003856">
    <property type="term" value="F:3-dehydroquinate synthase activity"/>
    <property type="evidence" value="ECO:0007669"/>
    <property type="project" value="UniProtKB-UniRule"/>
</dbReference>
<dbReference type="GO" id="GO:0005737">
    <property type="term" value="C:cytoplasm"/>
    <property type="evidence" value="ECO:0007669"/>
    <property type="project" value="InterPro"/>
</dbReference>
<dbReference type="OrthoDB" id="21407at2157"/>
<organism evidence="12 13">
    <name type="scientific">Sulfuracidifex metallicus DSM 6482 = JCM 9184</name>
    <dbReference type="NCBI Taxonomy" id="523847"/>
    <lineage>
        <taxon>Archaea</taxon>
        <taxon>Thermoproteota</taxon>
        <taxon>Thermoprotei</taxon>
        <taxon>Sulfolobales</taxon>
        <taxon>Sulfolobaceae</taxon>
        <taxon>Sulfuracidifex</taxon>
    </lineage>
</organism>
<evidence type="ECO:0000256" key="9">
    <source>
        <dbReference type="NCBIfam" id="TIGR01357"/>
    </source>
</evidence>
<evidence type="ECO:0000259" key="10">
    <source>
        <dbReference type="Pfam" id="PF01761"/>
    </source>
</evidence>
<evidence type="ECO:0000256" key="1">
    <source>
        <dbReference type="ARBA" id="ARBA00001911"/>
    </source>
</evidence>
<sequence>MIEFYTGIGDKEVRTIVGKGVLEDVILSAKEKKLLVYPTSLKEYVNKLKSDAIKYEVQDGEGVKDLNRAMEIVEFMFSKGFDRGDTVIAMGGGTISDVVGFVASVYMRGLNLIIAPTTLLGMVDAAIGGKNGVNFKNVKNVIGTFYQPSTIVADIDFLSTLPRQELTRGMAEVIKYSIVLDKDFYDFLAMNQEKIMEGDQSAMEEVITRSIRNKLNIVSQDERETKGIRIVLNFGHTIGHAIEAGSSFSVHHGLAISVGMTCEAKISEEIGYSEEGIVEDVTWMLSSYGLPITIDELEGKIDVNLALSSISKDKKVRSGYLMMPLPTRLGQWRRVDIPLETLNGFAKQCLS</sequence>
<dbReference type="CDD" id="cd08195">
    <property type="entry name" value="DHQS"/>
    <property type="match status" value="1"/>
</dbReference>
<dbReference type="Pfam" id="PF01761">
    <property type="entry name" value="DHQ_synthase"/>
    <property type="match status" value="1"/>
</dbReference>
<dbReference type="PANTHER" id="PTHR43622">
    <property type="entry name" value="3-DEHYDROQUINATE SYNTHASE"/>
    <property type="match status" value="1"/>
</dbReference>
<evidence type="ECO:0000256" key="4">
    <source>
        <dbReference type="ARBA" id="ARBA00022741"/>
    </source>
</evidence>
<dbReference type="InterPro" id="IPR030963">
    <property type="entry name" value="DHQ_synth_fam"/>
</dbReference>
<keyword evidence="13" id="KW-1185">Reference proteome</keyword>
<dbReference type="InterPro" id="IPR056179">
    <property type="entry name" value="DHQS_C"/>
</dbReference>
<dbReference type="EMBL" id="WGGD01000005">
    <property type="protein sequence ID" value="MUN28346.1"/>
    <property type="molecule type" value="Genomic_DNA"/>
</dbReference>
<dbReference type="Pfam" id="PF24621">
    <property type="entry name" value="DHQS_C"/>
    <property type="match status" value="1"/>
</dbReference>
<dbReference type="Gene3D" id="3.40.50.1970">
    <property type="match status" value="1"/>
</dbReference>
<dbReference type="InterPro" id="IPR016037">
    <property type="entry name" value="DHQ_synth_AroB"/>
</dbReference>
<dbReference type="AlphaFoldDB" id="A0A6A9QH61"/>
<evidence type="ECO:0000313" key="12">
    <source>
        <dbReference type="EMBL" id="MUN28346.1"/>
    </source>
</evidence>
<evidence type="ECO:0000256" key="7">
    <source>
        <dbReference type="ARBA" id="ARBA00023239"/>
    </source>
</evidence>
<proteinExistence type="predicted"/>
<dbReference type="RefSeq" id="WP_054838133.1">
    <property type="nucleotide sequence ID" value="NZ_BBBY01000005.1"/>
</dbReference>
<dbReference type="SUPFAM" id="SSF56796">
    <property type="entry name" value="Dehydroquinate synthase-like"/>
    <property type="match status" value="1"/>
</dbReference>
<keyword evidence="7 12" id="KW-0456">Lyase</keyword>
<protein>
    <recommendedName>
        <fullName evidence="9">3-dehydroquinate synthase</fullName>
        <ecNumber evidence="9">4.2.3.4</ecNumber>
    </recommendedName>
</protein>
<dbReference type="PIRSF" id="PIRSF001455">
    <property type="entry name" value="DHQ_synth"/>
    <property type="match status" value="1"/>
</dbReference>
<dbReference type="EC" id="4.2.3.4" evidence="9"/>
<evidence type="ECO:0000256" key="3">
    <source>
        <dbReference type="ARBA" id="ARBA00022723"/>
    </source>
</evidence>
<name>A0A6A9QH61_SULME</name>
<dbReference type="GO" id="GO:0009423">
    <property type="term" value="P:chorismate biosynthetic process"/>
    <property type="evidence" value="ECO:0007669"/>
    <property type="project" value="UniProtKB-UniRule"/>
</dbReference>
<dbReference type="GO" id="GO:0009073">
    <property type="term" value="P:aromatic amino acid family biosynthetic process"/>
    <property type="evidence" value="ECO:0007669"/>
    <property type="project" value="InterPro"/>
</dbReference>
<dbReference type="NCBIfam" id="TIGR01357">
    <property type="entry name" value="aroB"/>
    <property type="match status" value="1"/>
</dbReference>
<dbReference type="PANTHER" id="PTHR43622:SF1">
    <property type="entry name" value="3-DEHYDROQUINATE SYNTHASE"/>
    <property type="match status" value="1"/>
</dbReference>
<gene>
    <name evidence="12" type="ORF">GC250_02435</name>
</gene>
<evidence type="ECO:0000313" key="13">
    <source>
        <dbReference type="Proteomes" id="UP000470772"/>
    </source>
</evidence>
<evidence type="ECO:0000256" key="6">
    <source>
        <dbReference type="ARBA" id="ARBA00023027"/>
    </source>
</evidence>
<evidence type="ECO:0000256" key="5">
    <source>
        <dbReference type="ARBA" id="ARBA00022833"/>
    </source>
</evidence>
<dbReference type="Proteomes" id="UP000470772">
    <property type="component" value="Unassembled WGS sequence"/>
</dbReference>
<keyword evidence="6" id="KW-0520">NAD</keyword>
<keyword evidence="5" id="KW-0862">Zinc</keyword>
<dbReference type="InterPro" id="IPR050071">
    <property type="entry name" value="Dehydroquinate_synthase"/>
</dbReference>
<accession>A0A6A9QH61</accession>
<dbReference type="GO" id="GO:0000166">
    <property type="term" value="F:nucleotide binding"/>
    <property type="evidence" value="ECO:0007669"/>
    <property type="project" value="UniProtKB-KW"/>
</dbReference>
<dbReference type="InterPro" id="IPR030960">
    <property type="entry name" value="DHQS/DOIS_N"/>
</dbReference>